<dbReference type="InterPro" id="IPR016181">
    <property type="entry name" value="Acyl_CoA_acyltransferase"/>
</dbReference>
<dbReference type="InterPro" id="IPR000182">
    <property type="entry name" value="GNAT_dom"/>
</dbReference>
<dbReference type="GO" id="GO:0005737">
    <property type="term" value="C:cytoplasm"/>
    <property type="evidence" value="ECO:0007669"/>
    <property type="project" value="TreeGrafter"/>
</dbReference>
<dbReference type="EMBL" id="CP014672">
    <property type="protein sequence ID" value="ANW99244.1"/>
    <property type="molecule type" value="Genomic_DNA"/>
</dbReference>
<sequence length="189" mass="22018">MNGTKFKGTPQLETERLVLRKLRPGDENDIFEYASDDDVARFVTWNTHKSVEDSKNFIRFTLDRYEKDEAGDWGIVLKSNGKLIGTVGFVGIDLKNRRAEIGYVLSKKYWGQGIMTEAVNRLLEFAFTEMDLNRIECCHLIPNEKSGRVMQKVGMSYEGIAREKLFFKNRYWDVKQYAILKSDWLKRNG</sequence>
<evidence type="ECO:0000313" key="2">
    <source>
        <dbReference type="EMBL" id="ANW99244.1"/>
    </source>
</evidence>
<dbReference type="Proteomes" id="UP000092971">
    <property type="component" value="Chromosome"/>
</dbReference>
<organism evidence="2 3">
    <name type="scientific">Thermoclostridium stercorarium subsp. thermolacticum DSM 2910</name>
    <dbReference type="NCBI Taxonomy" id="1121336"/>
    <lineage>
        <taxon>Bacteria</taxon>
        <taxon>Bacillati</taxon>
        <taxon>Bacillota</taxon>
        <taxon>Clostridia</taxon>
        <taxon>Eubacteriales</taxon>
        <taxon>Oscillospiraceae</taxon>
        <taxon>Thermoclostridium</taxon>
    </lineage>
</organism>
<dbReference type="GO" id="GO:0008999">
    <property type="term" value="F:protein-N-terminal-alanine acetyltransferase activity"/>
    <property type="evidence" value="ECO:0007669"/>
    <property type="project" value="TreeGrafter"/>
</dbReference>
<dbReference type="Pfam" id="PF13302">
    <property type="entry name" value="Acetyltransf_3"/>
    <property type="match status" value="1"/>
</dbReference>
<dbReference type="Gene3D" id="3.40.630.30">
    <property type="match status" value="1"/>
</dbReference>
<keyword evidence="2" id="KW-0808">Transferase</keyword>
<reference evidence="2 3" key="1">
    <citation type="submission" date="2016-02" db="EMBL/GenBank/DDBJ databases">
        <title>Comparison of Clostridium stercorarium subspecies using comparative genomics and transcriptomics.</title>
        <authorList>
            <person name="Schellenberg J."/>
            <person name="Thallinger G."/>
            <person name="Levin D.B."/>
            <person name="Zhang X."/>
            <person name="Alvare G."/>
            <person name="Fristensky B."/>
            <person name="Sparling R."/>
        </authorList>
    </citation>
    <scope>NUCLEOTIDE SEQUENCE [LARGE SCALE GENOMIC DNA]</scope>
    <source>
        <strain evidence="2 3">DSM 2910</strain>
    </source>
</reference>
<dbReference type="AlphaFoldDB" id="A0A1B1YEQ3"/>
<accession>A0A1B1YEQ3</accession>
<dbReference type="PANTHER" id="PTHR43792:SF9">
    <property type="entry name" value="RIBOSOMAL-PROTEIN-ALANINE ACETYLTRANSFERASE"/>
    <property type="match status" value="1"/>
</dbReference>
<name>A0A1B1YEQ3_THEST</name>
<protein>
    <submittedName>
        <fullName evidence="2">GCN5 family acetyltransferase</fullName>
    </submittedName>
</protein>
<gene>
    <name evidence="2" type="ORF">CSTERTH_09510</name>
</gene>
<dbReference type="SUPFAM" id="SSF55729">
    <property type="entry name" value="Acyl-CoA N-acyltransferases (Nat)"/>
    <property type="match status" value="1"/>
</dbReference>
<proteinExistence type="predicted"/>
<evidence type="ECO:0000313" key="3">
    <source>
        <dbReference type="Proteomes" id="UP000092971"/>
    </source>
</evidence>
<dbReference type="PROSITE" id="PS51186">
    <property type="entry name" value="GNAT"/>
    <property type="match status" value="1"/>
</dbReference>
<dbReference type="InterPro" id="IPR051531">
    <property type="entry name" value="N-acetyltransferase"/>
</dbReference>
<dbReference type="PANTHER" id="PTHR43792">
    <property type="entry name" value="GNAT FAMILY, PUTATIVE (AFU_ORTHOLOGUE AFUA_3G00765)-RELATED-RELATED"/>
    <property type="match status" value="1"/>
</dbReference>
<dbReference type="OrthoDB" id="9785602at2"/>
<evidence type="ECO:0000259" key="1">
    <source>
        <dbReference type="PROSITE" id="PS51186"/>
    </source>
</evidence>
<dbReference type="CDD" id="cd04301">
    <property type="entry name" value="NAT_SF"/>
    <property type="match status" value="1"/>
</dbReference>
<dbReference type="RefSeq" id="WP_015359621.1">
    <property type="nucleotide sequence ID" value="NZ_CP014672.1"/>
</dbReference>
<feature type="domain" description="N-acetyltransferase" evidence="1">
    <location>
        <begin position="17"/>
        <end position="186"/>
    </location>
</feature>